<dbReference type="EMBL" id="CP114976">
    <property type="protein sequence ID" value="WBE24442.1"/>
    <property type="molecule type" value="Genomic_DNA"/>
</dbReference>
<dbReference type="SUPFAM" id="SSF53335">
    <property type="entry name" value="S-adenosyl-L-methionine-dependent methyltransferases"/>
    <property type="match status" value="1"/>
</dbReference>
<dbReference type="AlphaFoldDB" id="A0AAE9VM67"/>
<name>A0AAE9VM67_9GAMM</name>
<dbReference type="Pfam" id="PF10294">
    <property type="entry name" value="Methyltransf_16"/>
    <property type="match status" value="1"/>
</dbReference>
<keyword evidence="2" id="KW-1185">Reference proteome</keyword>
<evidence type="ECO:0000313" key="1">
    <source>
        <dbReference type="EMBL" id="WBE24442.1"/>
    </source>
</evidence>
<keyword evidence="1" id="KW-0808">Transferase</keyword>
<reference evidence="1 2" key="1">
    <citation type="submission" date="2022-12" db="EMBL/GenBank/DDBJ databases">
        <title>Coexistence and Characterization of a Novel Tigecycline Resistance gene tet(X) variant and blaNDM-1 in a Pseudomonas caeni Isolate of Chicken Origin.</title>
        <authorList>
            <person name="Lu X."/>
            <person name="Zhang L."/>
            <person name="Li R."/>
            <person name="Wang Z."/>
        </authorList>
    </citation>
    <scope>NUCLEOTIDE SEQUENCE [LARGE SCALE GENOMIC DNA]</scope>
    <source>
        <strain evidence="1 2">CE14</strain>
    </source>
</reference>
<dbReference type="RefSeq" id="WP_269817385.1">
    <property type="nucleotide sequence ID" value="NZ_CP114976.1"/>
</dbReference>
<proteinExistence type="predicted"/>
<protein>
    <submittedName>
        <fullName evidence="1">SAM-dependent methyltransferase</fullName>
    </submittedName>
</protein>
<dbReference type="GO" id="GO:0008168">
    <property type="term" value="F:methyltransferase activity"/>
    <property type="evidence" value="ECO:0007669"/>
    <property type="project" value="UniProtKB-KW"/>
</dbReference>
<keyword evidence="1" id="KW-0489">Methyltransferase</keyword>
<dbReference type="KEGG" id="dce:O6P33_08640"/>
<accession>A0AAE9VM67</accession>
<dbReference type="Gene3D" id="3.40.50.150">
    <property type="entry name" value="Vaccinia Virus protein VP39"/>
    <property type="match status" value="1"/>
</dbReference>
<sequence>MNAQNYYTKIQNIEIEGVDDLIVRSLLDRQQYYDPEGAALRLGICSTSWSLFGMLWPSSIRLASALALRPVNPEEKILEIGCGLALASLVAHRRGANITASDRHPKAKLFLQENLLLNNLPKLPFRHGQWGEHPTPSIADTGAALLEKKYDLIVGSDLLYEPDMPNELARFVNLHASEKSEVWIVDPNRGYRTAFNRKMDKLGFGLSSDEVIIENDPEHGAYRGRLLIYNRC</sequence>
<gene>
    <name evidence="1" type="ORF">O6P33_08640</name>
</gene>
<dbReference type="InterPro" id="IPR029063">
    <property type="entry name" value="SAM-dependent_MTases_sf"/>
</dbReference>
<dbReference type="PANTHER" id="PTHR14614">
    <property type="entry name" value="HEPATOCELLULAR CARCINOMA-ASSOCIATED ANTIGEN"/>
    <property type="match status" value="1"/>
</dbReference>
<dbReference type="Proteomes" id="UP001212189">
    <property type="component" value="Chromosome"/>
</dbReference>
<organism evidence="1 2">
    <name type="scientific">Denitrificimonas caeni</name>
    <dbReference type="NCBI Taxonomy" id="521720"/>
    <lineage>
        <taxon>Bacteria</taxon>
        <taxon>Pseudomonadati</taxon>
        <taxon>Pseudomonadota</taxon>
        <taxon>Gammaproteobacteria</taxon>
        <taxon>Pseudomonadales</taxon>
        <taxon>Pseudomonadaceae</taxon>
        <taxon>Denitrificimonas</taxon>
    </lineage>
</organism>
<evidence type="ECO:0000313" key="2">
    <source>
        <dbReference type="Proteomes" id="UP001212189"/>
    </source>
</evidence>
<dbReference type="GO" id="GO:0032259">
    <property type="term" value="P:methylation"/>
    <property type="evidence" value="ECO:0007669"/>
    <property type="project" value="UniProtKB-KW"/>
</dbReference>
<dbReference type="InterPro" id="IPR019410">
    <property type="entry name" value="Methyltransf_16"/>
</dbReference>